<dbReference type="InterPro" id="IPR057191">
    <property type="entry name" value="DUF7869"/>
</dbReference>
<dbReference type="Pfam" id="PF25273">
    <property type="entry name" value="DUF7869"/>
    <property type="match status" value="1"/>
</dbReference>
<evidence type="ECO:0000313" key="2">
    <source>
        <dbReference type="EMBL" id="CAG8553784.1"/>
    </source>
</evidence>
<dbReference type="PANTHER" id="PTHR34415:SF1">
    <property type="entry name" value="INTEGRASE CATALYTIC DOMAIN-CONTAINING PROTEIN"/>
    <property type="match status" value="1"/>
</dbReference>
<dbReference type="AlphaFoldDB" id="A0A9N9B2X3"/>
<comment type="caution">
    <text evidence="2">The sequence shown here is derived from an EMBL/GenBank/DDBJ whole genome shotgun (WGS) entry which is preliminary data.</text>
</comment>
<evidence type="ECO:0000259" key="1">
    <source>
        <dbReference type="Pfam" id="PF25273"/>
    </source>
</evidence>
<evidence type="ECO:0000313" key="3">
    <source>
        <dbReference type="Proteomes" id="UP000789342"/>
    </source>
</evidence>
<proteinExistence type="predicted"/>
<accession>A0A9N9B2X3</accession>
<name>A0A9N9B2X3_9GLOM</name>
<reference evidence="2" key="1">
    <citation type="submission" date="2021-06" db="EMBL/GenBank/DDBJ databases">
        <authorList>
            <person name="Kallberg Y."/>
            <person name="Tangrot J."/>
            <person name="Rosling A."/>
        </authorList>
    </citation>
    <scope>NUCLEOTIDE SEQUENCE</scope>
    <source>
        <strain evidence="2">CL551</strain>
    </source>
</reference>
<protein>
    <submittedName>
        <fullName evidence="2">2991_t:CDS:1</fullName>
    </submittedName>
</protein>
<sequence>MNNKLSPTNKTLFIPDYDFPLDNSEDDYNTSDDSENDENIILVNETENKENTLSKLSGHYEEIFIEYEKNELVCKAYLSLKSFFTTAKCSCLNKKRNIKKKCFEIVGFHRFFERHLQFRGLSHEQLDYILMGQLLAFDNEADGKSNEKKRRYSLCYRFNNRITLCKNTYLKLVGVSEKKLLVILSHLKKTGIILRVHGNTKRIPQRNTKVTINYELAKEVRTFITNYASVNGLPSPGRHLSKVTSALIYLPTNENYTTVFEHFQQSMRLTFDNELKIISRNSFVRLWKALTPHITFLRPQSDLCAVCEELRYKIAHNNDSQRKEDIIKEYSDHLQVARLERNYYQCNITQAQQDTEQFSIKQLIQNPLLKSIDATAHYCYDWAQSVPIPHSPQQVGPLYFKSLRSASIFGVTDTGILPTPVQTNYIINEGEFPVGAAKGANATLSMVHNTLMKRNRGEKRLKITCDNCSGQNKNNTSFFYYCWLTLNGTYDSVEINFMIPGHTKFICDRYFGLLKTLYHKTRINTIDDVVKVVMHSTKNGINKAIQYQGGEGWTYYDFTQYFAPHFSKIPHLKQYQHFLFRSNEPGKVFCQKSFNSEYETFTLLKLSNNFDPFAPAPILNTQPVSYTRQKYLYDEVRRFVDDPYKDIQ</sequence>
<gene>
    <name evidence="2" type="ORF">AMORRO_LOCUS5696</name>
</gene>
<dbReference type="OrthoDB" id="2384130at2759"/>
<keyword evidence="3" id="KW-1185">Reference proteome</keyword>
<feature type="domain" description="DUF7869" evidence="1">
    <location>
        <begin position="438"/>
        <end position="590"/>
    </location>
</feature>
<dbReference type="Proteomes" id="UP000789342">
    <property type="component" value="Unassembled WGS sequence"/>
</dbReference>
<dbReference type="PANTHER" id="PTHR34415">
    <property type="entry name" value="INTEGRASE CATALYTIC DOMAIN-CONTAINING PROTEIN"/>
    <property type="match status" value="1"/>
</dbReference>
<organism evidence="2 3">
    <name type="scientific">Acaulospora morrowiae</name>
    <dbReference type="NCBI Taxonomy" id="94023"/>
    <lineage>
        <taxon>Eukaryota</taxon>
        <taxon>Fungi</taxon>
        <taxon>Fungi incertae sedis</taxon>
        <taxon>Mucoromycota</taxon>
        <taxon>Glomeromycotina</taxon>
        <taxon>Glomeromycetes</taxon>
        <taxon>Diversisporales</taxon>
        <taxon>Acaulosporaceae</taxon>
        <taxon>Acaulospora</taxon>
    </lineage>
</organism>
<dbReference type="EMBL" id="CAJVPV010003524">
    <property type="protein sequence ID" value="CAG8553784.1"/>
    <property type="molecule type" value="Genomic_DNA"/>
</dbReference>